<protein>
    <recommendedName>
        <fullName evidence="3">Uroporphyrin-III methyltransferase</fullName>
    </recommendedName>
</protein>
<dbReference type="EMBL" id="CP014671">
    <property type="protein sequence ID" value="ANX05311.1"/>
    <property type="molecule type" value="Genomic_DNA"/>
</dbReference>
<keyword evidence="2" id="KW-1185">Reference proteome</keyword>
<dbReference type="PANTHER" id="PTHR38043">
    <property type="entry name" value="PROTEIN HEMX"/>
    <property type="match status" value="1"/>
</dbReference>
<dbReference type="AlphaFoldDB" id="A0A1B1YX01"/>
<name>A0A1B1YX01_9GAMM</name>
<accession>A0A1B1YX01</accession>
<evidence type="ECO:0000313" key="2">
    <source>
        <dbReference type="Proteomes" id="UP000092952"/>
    </source>
</evidence>
<dbReference type="STRING" id="1810504.PG2T_14705"/>
<dbReference type="FunCoup" id="A0A1B1YX01">
    <property type="interactions" value="169"/>
</dbReference>
<dbReference type="PANTHER" id="PTHR38043:SF1">
    <property type="entry name" value="PROTEIN HEMX"/>
    <property type="match status" value="1"/>
</dbReference>
<dbReference type="InterPro" id="IPR007470">
    <property type="entry name" value="HemX"/>
</dbReference>
<dbReference type="KEGG" id="gbi:PG2T_14705"/>
<evidence type="ECO:0008006" key="3">
    <source>
        <dbReference type="Google" id="ProtNLM"/>
    </source>
</evidence>
<gene>
    <name evidence="1" type="ORF">PG2T_14705</name>
</gene>
<proteinExistence type="predicted"/>
<dbReference type="Proteomes" id="UP000092952">
    <property type="component" value="Chromosome"/>
</dbReference>
<dbReference type="InParanoid" id="A0A1B1YX01"/>
<dbReference type="Pfam" id="PF04375">
    <property type="entry name" value="HemX"/>
    <property type="match status" value="1"/>
</dbReference>
<evidence type="ECO:0000313" key="1">
    <source>
        <dbReference type="EMBL" id="ANX05311.1"/>
    </source>
</evidence>
<organism evidence="1 2">
    <name type="scientific">Immundisolibacter cernigliae</name>
    <dbReference type="NCBI Taxonomy" id="1810504"/>
    <lineage>
        <taxon>Bacteria</taxon>
        <taxon>Pseudomonadati</taxon>
        <taxon>Pseudomonadota</taxon>
        <taxon>Gammaproteobacteria</taxon>
        <taxon>Immundisolibacterales</taxon>
        <taxon>Immundisolibacteraceae</taxon>
        <taxon>Immundisolibacter</taxon>
    </lineage>
</organism>
<reference evidence="2" key="1">
    <citation type="submission" date="2016-03" db="EMBL/GenBank/DDBJ databases">
        <title>Complete genome sequence of Solimmundus cernigliae, representing a novel lineage of polycyclic aromatic hydrocarbon degraders within the Gammaproteobacteria.</title>
        <authorList>
            <person name="Singleton D.R."/>
            <person name="Dickey A.N."/>
            <person name="Scholl E.H."/>
            <person name="Wright F.A."/>
            <person name="Aitken M.D."/>
        </authorList>
    </citation>
    <scope>NUCLEOTIDE SEQUENCE [LARGE SCALE GENOMIC DNA]</scope>
    <source>
        <strain evidence="2">TR3.2</strain>
    </source>
</reference>
<sequence length="289" mass="31069">MAVWSRMWQPLQAQLANQARSVVAAEQRIDSLENWRSTASEDLVALEKRARDLNARVDQLGPARLAVWSLAEADYLVRSAQRAAAFDYDPARAALALNLASATLAPVPGSAGARMALDKARAALEQVRVPDVGVLSSELAQAARALQVSPLREPGTAPVAAAAPGWRGAVQQAWQQLGEIIVVQRVGTPVQPLLRPHEIQYLRQQLALKLTAADFALQRRDSSAFQRELADVQLWADAYLSASEPATTTALGTVTRLSSVDLRPPLPDLSTLGAQLDALRRATGADRGP</sequence>